<dbReference type="RefSeq" id="WP_259102380.1">
    <property type="nucleotide sequence ID" value="NZ_CP130455.1"/>
</dbReference>
<keyword evidence="2" id="KW-0378">Hydrolase</keyword>
<reference evidence="2 3" key="1">
    <citation type="submission" date="2022-08" db="EMBL/GenBank/DDBJ databases">
        <title>Bacterial and archaeal communities from various locations to study Microbial Dark Matter (Phase II).</title>
        <authorList>
            <person name="Stepanauskas R."/>
        </authorList>
    </citation>
    <scope>NUCLEOTIDE SEQUENCE [LARGE SCALE GENOMIC DNA]</scope>
    <source>
        <strain evidence="2 3">PD1</strain>
    </source>
</reference>
<accession>A0ABT2ETL6</accession>
<evidence type="ECO:0000313" key="2">
    <source>
        <dbReference type="EMBL" id="MCS3921308.1"/>
    </source>
</evidence>
<gene>
    <name evidence="2" type="ORF">M2350_003757</name>
</gene>
<keyword evidence="2" id="KW-0269">Exonuclease</keyword>
<dbReference type="InterPro" id="IPR011604">
    <property type="entry name" value="PDDEXK-like_dom_sf"/>
</dbReference>
<dbReference type="EMBL" id="JANUCP010000013">
    <property type="protein sequence ID" value="MCS3921308.1"/>
    <property type="molecule type" value="Genomic_DNA"/>
</dbReference>
<name>A0ABT2ETL6_9BACT</name>
<dbReference type="GO" id="GO:0004527">
    <property type="term" value="F:exonuclease activity"/>
    <property type="evidence" value="ECO:0007669"/>
    <property type="project" value="UniProtKB-KW"/>
</dbReference>
<keyword evidence="2" id="KW-0540">Nuclease</keyword>
<evidence type="ECO:0000313" key="3">
    <source>
        <dbReference type="Proteomes" id="UP001204798"/>
    </source>
</evidence>
<dbReference type="Proteomes" id="UP001204798">
    <property type="component" value="Unassembled WGS sequence"/>
</dbReference>
<organism evidence="2 3">
    <name type="scientific">Candidatus Fervidibacter sacchari</name>
    <dbReference type="NCBI Taxonomy" id="1448929"/>
    <lineage>
        <taxon>Bacteria</taxon>
        <taxon>Candidatus Fervidibacterota</taxon>
        <taxon>Candidatus Fervidibacter</taxon>
    </lineage>
</organism>
<keyword evidence="3" id="KW-1185">Reference proteome</keyword>
<feature type="coiled-coil region" evidence="1">
    <location>
        <begin position="237"/>
        <end position="264"/>
    </location>
</feature>
<comment type="caution">
    <text evidence="2">The sequence shown here is derived from an EMBL/GenBank/DDBJ whole genome shotgun (WGS) entry which is preliminary data.</text>
</comment>
<protein>
    <submittedName>
        <fullName evidence="2">CRISPR/Cas system-associated exonuclease Cas4 (RecB family)</fullName>
    </submittedName>
</protein>
<sequence length="322" mass="37364">MTIEEIKDTIEKQLRSEPSPPRYRLSQLKECLRRQWLEVNKPTLKTTAEPTLIELGHYLKGRLFEDWFASLFPQAIRQYEVELCGIKGHIDLFVPTDTVLEVKTTTTQSLAFVPSYDHIMQTKAYMAALKFSGVDNPKGFLIYIPADSPTQVLNHIYPVTLSDYEYEMLCQRAQTLIEAETEPPPIPSHYSPDKLPCSGIVFNAPYRCPYFEDCWGQVGTIVPRSWVDGLGTQLALMDEEMARFEKVVKAKEEVERKIKEVMREKGLKEIVISGEQFEIVAQMADKPREYLDIKALKEDFGEEILRHYTKETYPIFVRWRKK</sequence>
<evidence type="ECO:0000256" key="1">
    <source>
        <dbReference type="SAM" id="Coils"/>
    </source>
</evidence>
<keyword evidence="1" id="KW-0175">Coiled coil</keyword>
<dbReference type="Gene3D" id="3.90.320.10">
    <property type="match status" value="1"/>
</dbReference>
<proteinExistence type="predicted"/>